<evidence type="ECO:0000313" key="4">
    <source>
        <dbReference type="EMBL" id="OVA02775.1"/>
    </source>
</evidence>
<dbReference type="SUPFAM" id="SSF57667">
    <property type="entry name" value="beta-beta-alpha zinc fingers"/>
    <property type="match status" value="1"/>
</dbReference>
<dbReference type="PANTHER" id="PTHR47068">
    <property type="entry name" value="OS02G0659100 PROTEIN"/>
    <property type="match status" value="1"/>
</dbReference>
<keyword evidence="1" id="KW-0862">Zinc</keyword>
<dbReference type="AlphaFoldDB" id="A0A200PX82"/>
<dbReference type="Gene3D" id="3.30.160.60">
    <property type="entry name" value="Classic Zinc Finger"/>
    <property type="match status" value="1"/>
</dbReference>
<evidence type="ECO:0000259" key="3">
    <source>
        <dbReference type="PROSITE" id="PS50157"/>
    </source>
</evidence>
<reference evidence="4 5" key="1">
    <citation type="journal article" date="2017" name="Mol. Plant">
        <title>The Genome of Medicinal Plant Macleaya cordata Provides New Insights into Benzylisoquinoline Alkaloids Metabolism.</title>
        <authorList>
            <person name="Liu X."/>
            <person name="Liu Y."/>
            <person name="Huang P."/>
            <person name="Ma Y."/>
            <person name="Qing Z."/>
            <person name="Tang Q."/>
            <person name="Cao H."/>
            <person name="Cheng P."/>
            <person name="Zheng Y."/>
            <person name="Yuan Z."/>
            <person name="Zhou Y."/>
            <person name="Liu J."/>
            <person name="Tang Z."/>
            <person name="Zhuo Y."/>
            <person name="Zhang Y."/>
            <person name="Yu L."/>
            <person name="Huang J."/>
            <person name="Yang P."/>
            <person name="Peng Q."/>
            <person name="Zhang J."/>
            <person name="Jiang W."/>
            <person name="Zhang Z."/>
            <person name="Lin K."/>
            <person name="Ro D.K."/>
            <person name="Chen X."/>
            <person name="Xiong X."/>
            <person name="Shang Y."/>
            <person name="Huang S."/>
            <person name="Zeng J."/>
        </authorList>
    </citation>
    <scope>NUCLEOTIDE SEQUENCE [LARGE SCALE GENOMIC DNA]</scope>
    <source>
        <strain evidence="5">cv. BLH2017</strain>
        <tissue evidence="4">Root</tissue>
    </source>
</reference>
<evidence type="ECO:0000256" key="2">
    <source>
        <dbReference type="SAM" id="MobiDB-lite"/>
    </source>
</evidence>
<dbReference type="OMA" id="CHASPPE"/>
<dbReference type="InterPro" id="IPR013087">
    <property type="entry name" value="Znf_C2H2_type"/>
</dbReference>
<keyword evidence="1" id="KW-0863">Zinc-finger</keyword>
<keyword evidence="5" id="KW-1185">Reference proteome</keyword>
<proteinExistence type="predicted"/>
<feature type="domain" description="C2H2-type" evidence="3">
    <location>
        <begin position="157"/>
        <end position="184"/>
    </location>
</feature>
<dbReference type="SMART" id="SM00355">
    <property type="entry name" value="ZnF_C2H2"/>
    <property type="match status" value="2"/>
</dbReference>
<evidence type="ECO:0000256" key="1">
    <source>
        <dbReference type="PROSITE-ProRule" id="PRU00042"/>
    </source>
</evidence>
<accession>A0A200PX82</accession>
<dbReference type="STRING" id="56857.A0A200PX82"/>
<feature type="compositionally biased region" description="Polar residues" evidence="2">
    <location>
        <begin position="191"/>
        <end position="200"/>
    </location>
</feature>
<feature type="compositionally biased region" description="Basic and acidic residues" evidence="2">
    <location>
        <begin position="19"/>
        <end position="28"/>
    </location>
</feature>
<sequence length="274" mass="30464">MTNEEKPFFIINWSLTGKRGREPTKRETSTLTIPSPSSSSSSDDQDQQTAYFLLMLSASPTTTTTTTTTKHQDEYRCGICGKSFGSHQALGGHRASHFKIMKTRLALVQQKPQPYIIDIGVPEGATTKEETLMDDQVLFNDIADDGVNKKKKKTKFHECSICRKRFSCGQALGGHKRLHWEKNINIKPCSDHSSGTSAPAENNDDVADSISKKNRIKKKKKKSRLISSLCFDLNLPPPSSSDKDEDEDELGERFSFLTTEGSSPASTLMPCCYC</sequence>
<dbReference type="InterPro" id="IPR036236">
    <property type="entry name" value="Znf_C2H2_sf"/>
</dbReference>
<dbReference type="InParanoid" id="A0A200PX82"/>
<feature type="region of interest" description="Disordered" evidence="2">
    <location>
        <begin position="190"/>
        <end position="219"/>
    </location>
</feature>
<dbReference type="OrthoDB" id="773799at2759"/>
<organism evidence="4 5">
    <name type="scientific">Macleaya cordata</name>
    <name type="common">Five-seeded plume-poppy</name>
    <name type="synonym">Bocconia cordata</name>
    <dbReference type="NCBI Taxonomy" id="56857"/>
    <lineage>
        <taxon>Eukaryota</taxon>
        <taxon>Viridiplantae</taxon>
        <taxon>Streptophyta</taxon>
        <taxon>Embryophyta</taxon>
        <taxon>Tracheophyta</taxon>
        <taxon>Spermatophyta</taxon>
        <taxon>Magnoliopsida</taxon>
        <taxon>Ranunculales</taxon>
        <taxon>Papaveraceae</taxon>
        <taxon>Papaveroideae</taxon>
        <taxon>Macleaya</taxon>
    </lineage>
</organism>
<protein>
    <submittedName>
        <fullName evidence="4">Zinc finger protein</fullName>
    </submittedName>
</protein>
<dbReference type="PROSITE" id="PS50157">
    <property type="entry name" value="ZINC_FINGER_C2H2_2"/>
    <property type="match status" value="2"/>
</dbReference>
<evidence type="ECO:0000313" key="5">
    <source>
        <dbReference type="Proteomes" id="UP000195402"/>
    </source>
</evidence>
<gene>
    <name evidence="4" type="ORF">BVC80_9093g128</name>
</gene>
<dbReference type="PANTHER" id="PTHR47068:SF1">
    <property type="entry name" value="OS02G0659100 PROTEIN"/>
    <property type="match status" value="1"/>
</dbReference>
<dbReference type="PROSITE" id="PS00028">
    <property type="entry name" value="ZINC_FINGER_C2H2_1"/>
    <property type="match status" value="2"/>
</dbReference>
<dbReference type="EMBL" id="MVGT01003948">
    <property type="protein sequence ID" value="OVA02775.1"/>
    <property type="molecule type" value="Genomic_DNA"/>
</dbReference>
<feature type="domain" description="C2H2-type" evidence="3">
    <location>
        <begin position="75"/>
        <end position="97"/>
    </location>
</feature>
<comment type="caution">
    <text evidence="4">The sequence shown here is derived from an EMBL/GenBank/DDBJ whole genome shotgun (WGS) entry which is preliminary data.</text>
</comment>
<feature type="region of interest" description="Disordered" evidence="2">
    <location>
        <begin position="18"/>
        <end position="46"/>
    </location>
</feature>
<dbReference type="Pfam" id="PF13912">
    <property type="entry name" value="zf-C2H2_6"/>
    <property type="match status" value="2"/>
</dbReference>
<name>A0A200PX82_MACCD</name>
<keyword evidence="1" id="KW-0479">Metal-binding</keyword>
<dbReference type="Proteomes" id="UP000195402">
    <property type="component" value="Unassembled WGS sequence"/>
</dbReference>
<dbReference type="GO" id="GO:0008270">
    <property type="term" value="F:zinc ion binding"/>
    <property type="evidence" value="ECO:0007669"/>
    <property type="project" value="UniProtKB-KW"/>
</dbReference>